<dbReference type="CDD" id="cd04485">
    <property type="entry name" value="DnaE_OBF"/>
    <property type="match status" value="1"/>
</dbReference>
<dbReference type="InterPro" id="IPR029460">
    <property type="entry name" value="DNAPol_HHH"/>
</dbReference>
<comment type="similarity">
    <text evidence="2 11">Belongs to the DNA polymerase type-C family. DnaE2 subfamily.</text>
</comment>
<dbReference type="OrthoDB" id="9803237at2"/>
<evidence type="ECO:0000256" key="3">
    <source>
        <dbReference type="ARBA" id="ARBA00022490"/>
    </source>
</evidence>
<keyword evidence="4 11" id="KW-0808">Transferase</keyword>
<evidence type="ECO:0000256" key="5">
    <source>
        <dbReference type="ARBA" id="ARBA00022695"/>
    </source>
</evidence>
<evidence type="ECO:0000256" key="1">
    <source>
        <dbReference type="ARBA" id="ARBA00004496"/>
    </source>
</evidence>
<feature type="domain" description="Polymerase/histidinol phosphatase N-terminal" evidence="12">
    <location>
        <begin position="13"/>
        <end position="80"/>
    </location>
</feature>
<dbReference type="NCBIfam" id="TIGR00594">
    <property type="entry name" value="polc"/>
    <property type="match status" value="1"/>
</dbReference>
<dbReference type="InterPro" id="IPR004805">
    <property type="entry name" value="DnaE2/DnaE/PolC"/>
</dbReference>
<sequence>MTPRRGTDTGAPAALYVQSHYGFLRASASPEALVQRAHDLGYAALALTDENTLGGVVQAHVAARRCALPLLVGSHWRLRWPALPGGGLTLVAWAADRTGYGALSAWISRLRQRGDGAPLPDDAQALPTHADAAEAPELPGCLLMAVPWAWALPLADDVAWDAALAAVLDWLRARGPDRVWLGVTAEGRLDDAAWQARLVAAARRTGVPAVAAPPVRMTRPDEQPLLDTLTAIRLQRPLAACGLALSANADAHLWPLARWRRRFAPALIDATREIVARCTFRLDELRYEYPPEVVPEGLTPTQHLRALVQDGARRRYPGGVPPRVQAQLEHELALIAELRYEHYFLTVHDIVRFARARDILCQGRGSAANSAVCYCLGITEVDPSQHTLLFERFISRARAEPPDIDVDFEHQRREEVIQYLYAKYGRDRAALAASLIRWQGRSAIRDVGKALGFPPEAVDALARQCRRHEPRDLDASALAAAGLRADDPAVQRWLTLAQALVGAPRHRSQHTGGFVLTREPLTHTVPVVPAAMPGRTVIEWDKDDIDALGLLKVDVLALGMLSALHGALRLVSHWRGRTLTLADIPREDAATYAMIQRADTVGVFQIESRAQMSMLPRLRPACFYDLVVQVAIVRPGPIQGGMVHPYLAARERQRRGEPLQLPREDLRPALERTLGVPIFQEQVMQIAMLAAGFSAEEADALRRAMGAWRRRGELERFEQRLLEGMAARGYDAAFAHAIVRQIRGFGSYGFPESHAASFALLAYASAWLKCHEPAAFLAALINAQPMGFYAPAQLVQDARRHGVEVRPVDVRHSDWDCTLEPRRDDPAQPAVRLGLRLVHGLGEASARHIAAARQERPFADVDDLARRAALDRAALQALARADALQGLAGHRRVQWWAVSGWSPPLALERAAVAEPPAAKAISAVAIGAATNVTPHSAPCTTIVPSRDAPTESTEAAIAPARFCLESPAFRVNTERCGRVKTFSYWISKTDLDDDWQPSPAPMGEDVWQDYAGTGLSLRAHPLALLRSDLPPGPWLSAARLREQPHGRLVATCGLVITRQQPATANGVLFLTLEDETGTVQVIVWRGVQACHTQALRHGRLLAIRGQWQRQGEGEHAVCHLIAGHVQDWSDRLGTLPVASHDFH</sequence>
<dbReference type="RefSeq" id="WP_052231392.1">
    <property type="nucleotide sequence ID" value="NZ_CP083911.1"/>
</dbReference>
<dbReference type="GO" id="GO:0009432">
    <property type="term" value="P:SOS response"/>
    <property type="evidence" value="ECO:0007669"/>
    <property type="project" value="UniProtKB-ARBA"/>
</dbReference>
<dbReference type="AlphaFoldDB" id="A0A554XAQ4"/>
<dbReference type="HAMAP" id="MF_01902">
    <property type="entry name" value="DNApol_error_prone"/>
    <property type="match status" value="1"/>
</dbReference>
<gene>
    <name evidence="11 13" type="primary">dnaE2</name>
    <name evidence="13" type="ORF">Ttaiw_00775</name>
</gene>
<dbReference type="Pfam" id="PF14579">
    <property type="entry name" value="HHH_6"/>
    <property type="match status" value="1"/>
</dbReference>
<dbReference type="Gene3D" id="1.10.10.1600">
    <property type="entry name" value="Bacterial DNA polymerase III alpha subunit, thumb domain"/>
    <property type="match status" value="1"/>
</dbReference>
<dbReference type="GO" id="GO:0008408">
    <property type="term" value="F:3'-5' exonuclease activity"/>
    <property type="evidence" value="ECO:0007669"/>
    <property type="project" value="InterPro"/>
</dbReference>
<dbReference type="Gene3D" id="2.40.50.140">
    <property type="entry name" value="Nucleic acid-binding proteins"/>
    <property type="match status" value="1"/>
</dbReference>
<dbReference type="InterPro" id="IPR003141">
    <property type="entry name" value="Pol/His_phosphatase_N"/>
</dbReference>
<dbReference type="Pfam" id="PF07733">
    <property type="entry name" value="DNA_pol3_alpha"/>
    <property type="match status" value="1"/>
</dbReference>
<dbReference type="Pfam" id="PF01336">
    <property type="entry name" value="tRNA_anti-codon"/>
    <property type="match status" value="1"/>
</dbReference>
<dbReference type="InterPro" id="IPR004365">
    <property type="entry name" value="NA-bd_OB_tRNA"/>
</dbReference>
<dbReference type="InterPro" id="IPR004013">
    <property type="entry name" value="PHP_dom"/>
</dbReference>
<evidence type="ECO:0000256" key="2">
    <source>
        <dbReference type="ARBA" id="ARBA00007391"/>
    </source>
</evidence>
<dbReference type="InterPro" id="IPR016195">
    <property type="entry name" value="Pol/histidinol_Pase-like"/>
</dbReference>
<keyword evidence="14" id="KW-1185">Reference proteome</keyword>
<dbReference type="EC" id="2.7.7.7" evidence="11"/>
<comment type="caution">
    <text evidence="13">The sequence shown here is derived from an EMBL/GenBank/DDBJ whole genome shotgun (WGS) entry which is preliminary data.</text>
</comment>
<keyword evidence="9 11" id="KW-0234">DNA repair</keyword>
<dbReference type="InterPro" id="IPR040982">
    <property type="entry name" value="DNA_pol3_finger"/>
</dbReference>
<dbReference type="InterPro" id="IPR041931">
    <property type="entry name" value="DNA_pol3_alpha_thumb_dom"/>
</dbReference>
<protein>
    <recommendedName>
        <fullName evidence="11">Error-prone DNA polymerase</fullName>
        <ecNumber evidence="11">2.7.7.7</ecNumber>
    </recommendedName>
</protein>
<evidence type="ECO:0000256" key="7">
    <source>
        <dbReference type="ARBA" id="ARBA00022763"/>
    </source>
</evidence>
<dbReference type="NCBIfam" id="NF004225">
    <property type="entry name" value="PRK05672.1"/>
    <property type="match status" value="1"/>
</dbReference>
<evidence type="ECO:0000256" key="11">
    <source>
        <dbReference type="HAMAP-Rule" id="MF_01902"/>
    </source>
</evidence>
<dbReference type="Gene3D" id="1.10.150.870">
    <property type="match status" value="1"/>
</dbReference>
<dbReference type="InterPro" id="IPR012340">
    <property type="entry name" value="NA-bd_OB-fold"/>
</dbReference>
<dbReference type="Proteomes" id="UP000317763">
    <property type="component" value="Unassembled WGS sequence"/>
</dbReference>
<dbReference type="GO" id="GO:0005737">
    <property type="term" value="C:cytoplasm"/>
    <property type="evidence" value="ECO:0007669"/>
    <property type="project" value="UniProtKB-SubCell"/>
</dbReference>
<keyword evidence="8 11" id="KW-0239">DNA-directed DNA polymerase</keyword>
<proteinExistence type="inferred from homology"/>
<dbReference type="Pfam" id="PF17657">
    <property type="entry name" value="DNA_pol3_finger"/>
    <property type="match status" value="1"/>
</dbReference>
<evidence type="ECO:0000259" key="12">
    <source>
        <dbReference type="SMART" id="SM00481"/>
    </source>
</evidence>
<dbReference type="SMART" id="SM00481">
    <property type="entry name" value="POLIIIAc"/>
    <property type="match status" value="1"/>
</dbReference>
<dbReference type="SUPFAM" id="SSF89550">
    <property type="entry name" value="PHP domain-like"/>
    <property type="match status" value="1"/>
</dbReference>
<evidence type="ECO:0000256" key="4">
    <source>
        <dbReference type="ARBA" id="ARBA00022679"/>
    </source>
</evidence>
<accession>A0A554XAQ4</accession>
<dbReference type="FunFam" id="1.10.150.870:FF:000002">
    <property type="entry name" value="Error-prone DNA polymerase"/>
    <property type="match status" value="1"/>
</dbReference>
<keyword evidence="5 11" id="KW-0548">Nucleotidyltransferase</keyword>
<organism evidence="13 14">
    <name type="scientific">Tepidimonas taiwanensis</name>
    <dbReference type="NCBI Taxonomy" id="307486"/>
    <lineage>
        <taxon>Bacteria</taxon>
        <taxon>Pseudomonadati</taxon>
        <taxon>Pseudomonadota</taxon>
        <taxon>Betaproteobacteria</taxon>
        <taxon>Burkholderiales</taxon>
        <taxon>Tepidimonas</taxon>
    </lineage>
</organism>
<comment type="catalytic activity">
    <reaction evidence="10 11">
        <text>DNA(n) + a 2'-deoxyribonucleoside 5'-triphosphate = DNA(n+1) + diphosphate</text>
        <dbReference type="Rhea" id="RHEA:22508"/>
        <dbReference type="Rhea" id="RHEA-COMP:17339"/>
        <dbReference type="Rhea" id="RHEA-COMP:17340"/>
        <dbReference type="ChEBI" id="CHEBI:33019"/>
        <dbReference type="ChEBI" id="CHEBI:61560"/>
        <dbReference type="ChEBI" id="CHEBI:173112"/>
        <dbReference type="EC" id="2.7.7.7"/>
    </reaction>
</comment>
<dbReference type="InterPro" id="IPR023073">
    <property type="entry name" value="DnaE2"/>
</dbReference>
<keyword evidence="7 11" id="KW-0227">DNA damage</keyword>
<comment type="subcellular location">
    <subcellularLocation>
        <location evidence="1 11">Cytoplasm</location>
    </subcellularLocation>
</comment>
<dbReference type="GO" id="GO:0003676">
    <property type="term" value="F:nucleic acid binding"/>
    <property type="evidence" value="ECO:0007669"/>
    <property type="project" value="InterPro"/>
</dbReference>
<comment type="function">
    <text evidence="11">DNA polymerase involved in damage-induced mutagenesis and translesion synthesis (TLS). It is not the major replicative DNA polymerase.</text>
</comment>
<evidence type="ECO:0000256" key="6">
    <source>
        <dbReference type="ARBA" id="ARBA00022705"/>
    </source>
</evidence>
<keyword evidence="3 11" id="KW-0963">Cytoplasm</keyword>
<evidence type="ECO:0000313" key="14">
    <source>
        <dbReference type="Proteomes" id="UP000317763"/>
    </source>
</evidence>
<dbReference type="Gene3D" id="3.20.20.140">
    <property type="entry name" value="Metal-dependent hydrolases"/>
    <property type="match status" value="1"/>
</dbReference>
<dbReference type="EMBL" id="VJOM01000006">
    <property type="protein sequence ID" value="TSE32915.1"/>
    <property type="molecule type" value="Genomic_DNA"/>
</dbReference>
<dbReference type="GO" id="GO:0006260">
    <property type="term" value="P:DNA replication"/>
    <property type="evidence" value="ECO:0007669"/>
    <property type="project" value="UniProtKB-KW"/>
</dbReference>
<evidence type="ECO:0000313" key="13">
    <source>
        <dbReference type="EMBL" id="TSE32915.1"/>
    </source>
</evidence>
<dbReference type="GO" id="GO:0003887">
    <property type="term" value="F:DNA-directed DNA polymerase activity"/>
    <property type="evidence" value="ECO:0007669"/>
    <property type="project" value="UniProtKB-UniRule"/>
</dbReference>
<dbReference type="PANTHER" id="PTHR32294:SF4">
    <property type="entry name" value="ERROR-PRONE DNA POLYMERASE"/>
    <property type="match status" value="1"/>
</dbReference>
<evidence type="ECO:0000256" key="10">
    <source>
        <dbReference type="ARBA" id="ARBA00049244"/>
    </source>
</evidence>
<evidence type="ECO:0000256" key="9">
    <source>
        <dbReference type="ARBA" id="ARBA00023204"/>
    </source>
</evidence>
<reference evidence="13 14" key="1">
    <citation type="submission" date="2019-07" db="EMBL/GenBank/DDBJ databases">
        <title>Tepidimonas taiwanensis I1-1 draft genome.</title>
        <authorList>
            <person name="Da Costa M.S."/>
            <person name="Froufe H.J.C."/>
            <person name="Egas C."/>
            <person name="Albuquerque L."/>
        </authorList>
    </citation>
    <scope>NUCLEOTIDE SEQUENCE [LARGE SCALE GENOMIC DNA]</scope>
    <source>
        <strain evidence="13 14">I1-1</strain>
    </source>
</reference>
<dbReference type="GO" id="GO:0006281">
    <property type="term" value="P:DNA repair"/>
    <property type="evidence" value="ECO:0007669"/>
    <property type="project" value="UniProtKB-UniRule"/>
</dbReference>
<dbReference type="PANTHER" id="PTHR32294">
    <property type="entry name" value="DNA POLYMERASE III SUBUNIT ALPHA"/>
    <property type="match status" value="1"/>
</dbReference>
<dbReference type="STRING" id="307486.GCA_000807215_00403"/>
<name>A0A554XAQ4_9BURK</name>
<dbReference type="Pfam" id="PF02811">
    <property type="entry name" value="PHP"/>
    <property type="match status" value="1"/>
</dbReference>
<evidence type="ECO:0000256" key="8">
    <source>
        <dbReference type="ARBA" id="ARBA00022932"/>
    </source>
</evidence>
<keyword evidence="6 11" id="KW-0235">DNA replication</keyword>
<dbReference type="InterPro" id="IPR011708">
    <property type="entry name" value="DNA_pol3_alpha_NTPase_dom"/>
</dbReference>